<keyword evidence="4" id="KW-1015">Disulfide bond</keyword>
<dbReference type="InterPro" id="IPR037277">
    <property type="entry name" value="Granulin_sf"/>
</dbReference>
<feature type="domain" description="Granulins" evidence="6">
    <location>
        <begin position="90"/>
        <end position="103"/>
    </location>
</feature>
<evidence type="ECO:0000256" key="5">
    <source>
        <dbReference type="SAM" id="SignalP"/>
    </source>
</evidence>
<dbReference type="SMART" id="SM00277">
    <property type="entry name" value="GRAN"/>
    <property type="match status" value="1"/>
</dbReference>
<dbReference type="InterPro" id="IPR039036">
    <property type="entry name" value="Granulin_fam"/>
</dbReference>
<proteinExistence type="inferred from homology"/>
<evidence type="ECO:0000313" key="8">
    <source>
        <dbReference type="Proteomes" id="UP000007797"/>
    </source>
</evidence>
<sequence length="121" mass="13092">MSFKRINFVFVLVVLVVIMMTTVQATNTPTVTTFVKASTSHQLSRSMNNIIEKQPNVQCQDGSFCPAGNTCCPSANAGYSCCPANNAVCCKDLQHCCPQNFSCSSGGKICIPNSRWITSEN</sequence>
<dbReference type="RefSeq" id="XP_004362480.1">
    <property type="nucleotide sequence ID" value="XM_004362423.1"/>
</dbReference>
<evidence type="ECO:0000256" key="1">
    <source>
        <dbReference type="ARBA" id="ARBA00004613"/>
    </source>
</evidence>
<dbReference type="PROSITE" id="PS00799">
    <property type="entry name" value="GRANULINS"/>
    <property type="match status" value="1"/>
</dbReference>
<evidence type="ECO:0000259" key="6">
    <source>
        <dbReference type="PROSITE" id="PS00799"/>
    </source>
</evidence>
<dbReference type="InterPro" id="IPR000118">
    <property type="entry name" value="Granulin"/>
</dbReference>
<dbReference type="Pfam" id="PF00396">
    <property type="entry name" value="Granulin"/>
    <property type="match status" value="1"/>
</dbReference>
<dbReference type="SUPFAM" id="SSF57277">
    <property type="entry name" value="Granulin repeat"/>
    <property type="match status" value="1"/>
</dbReference>
<protein>
    <submittedName>
        <fullName evidence="7">Granulin domain-containing protein</fullName>
    </submittedName>
</protein>
<feature type="signal peptide" evidence="5">
    <location>
        <begin position="1"/>
        <end position="25"/>
    </location>
</feature>
<evidence type="ECO:0000256" key="4">
    <source>
        <dbReference type="ARBA" id="ARBA00023157"/>
    </source>
</evidence>
<dbReference type="PANTHER" id="PTHR12274">
    <property type="entry name" value="GRANULIN"/>
    <property type="match status" value="1"/>
</dbReference>
<comment type="similarity">
    <text evidence="2">Belongs to the granulin family.</text>
</comment>
<dbReference type="Proteomes" id="UP000007797">
    <property type="component" value="Unassembled WGS sequence"/>
</dbReference>
<keyword evidence="5" id="KW-0732">Signal</keyword>
<dbReference type="KEGG" id="dfa:DFA_02873"/>
<organism evidence="7 8">
    <name type="scientific">Cavenderia fasciculata</name>
    <name type="common">Slime mold</name>
    <name type="synonym">Dictyostelium fasciculatum</name>
    <dbReference type="NCBI Taxonomy" id="261658"/>
    <lineage>
        <taxon>Eukaryota</taxon>
        <taxon>Amoebozoa</taxon>
        <taxon>Evosea</taxon>
        <taxon>Eumycetozoa</taxon>
        <taxon>Dictyostelia</taxon>
        <taxon>Acytosteliales</taxon>
        <taxon>Cavenderiaceae</taxon>
        <taxon>Cavenderia</taxon>
    </lineage>
</organism>
<feature type="chain" id="PRO_5003315294" evidence="5">
    <location>
        <begin position="26"/>
        <end position="121"/>
    </location>
</feature>
<reference evidence="8" key="1">
    <citation type="journal article" date="2011" name="Genome Res.">
        <title>Phylogeny-wide analysis of social amoeba genomes highlights ancient origins for complex intercellular communication.</title>
        <authorList>
            <person name="Heidel A.J."/>
            <person name="Lawal H.M."/>
            <person name="Felder M."/>
            <person name="Schilde C."/>
            <person name="Helps N.R."/>
            <person name="Tunggal B."/>
            <person name="Rivero F."/>
            <person name="John U."/>
            <person name="Schleicher M."/>
            <person name="Eichinger L."/>
            <person name="Platzer M."/>
            <person name="Noegel A.A."/>
            <person name="Schaap P."/>
            <person name="Gloeckner G."/>
        </authorList>
    </citation>
    <scope>NUCLEOTIDE SEQUENCE [LARGE SCALE GENOMIC DNA]</scope>
    <source>
        <strain evidence="8">SH3</strain>
    </source>
</reference>
<accession>F4PIQ0</accession>
<dbReference type="PANTHER" id="PTHR12274:SF3">
    <property type="entry name" value="PROGRANULIN"/>
    <property type="match status" value="1"/>
</dbReference>
<dbReference type="OrthoDB" id="5854875at2759"/>
<keyword evidence="3" id="KW-0964">Secreted</keyword>
<comment type="subcellular location">
    <subcellularLocation>
        <location evidence="1">Secreted</location>
    </subcellularLocation>
</comment>
<dbReference type="GeneID" id="14876956"/>
<dbReference type="AlphaFoldDB" id="F4PIQ0"/>
<evidence type="ECO:0000313" key="7">
    <source>
        <dbReference type="EMBL" id="EGG24629.1"/>
    </source>
</evidence>
<gene>
    <name evidence="7" type="primary">grn</name>
    <name evidence="7" type="ORF">DFA_02873</name>
</gene>
<dbReference type="GO" id="GO:0005576">
    <property type="term" value="C:extracellular region"/>
    <property type="evidence" value="ECO:0007669"/>
    <property type="project" value="UniProtKB-SubCell"/>
</dbReference>
<evidence type="ECO:0000256" key="3">
    <source>
        <dbReference type="ARBA" id="ARBA00022525"/>
    </source>
</evidence>
<name>F4PIQ0_CACFS</name>
<dbReference type="STRING" id="1054147.F4PIQ0"/>
<evidence type="ECO:0000256" key="2">
    <source>
        <dbReference type="ARBA" id="ARBA00010093"/>
    </source>
</evidence>
<keyword evidence="8" id="KW-1185">Reference proteome</keyword>
<dbReference type="Gene3D" id="2.10.25.160">
    <property type="entry name" value="Granulin"/>
    <property type="match status" value="1"/>
</dbReference>
<dbReference type="EMBL" id="GL883006">
    <property type="protein sequence ID" value="EGG24629.1"/>
    <property type="molecule type" value="Genomic_DNA"/>
</dbReference>